<dbReference type="PANTHER" id="PTHR45629:SF7">
    <property type="entry name" value="DNA EXCISION REPAIR PROTEIN ERCC-6-RELATED"/>
    <property type="match status" value="1"/>
</dbReference>
<protein>
    <recommendedName>
        <fullName evidence="6">Helicase C-terminal domain-containing protein</fullName>
    </recommendedName>
</protein>
<evidence type="ECO:0000256" key="1">
    <source>
        <dbReference type="ARBA" id="ARBA00022801"/>
    </source>
</evidence>
<dbReference type="GO" id="GO:0016787">
    <property type="term" value="F:hydrolase activity"/>
    <property type="evidence" value="ECO:0007669"/>
    <property type="project" value="UniProtKB-KW"/>
</dbReference>
<dbReference type="Gene3D" id="3.40.50.10810">
    <property type="entry name" value="Tandem AAA-ATPase domain"/>
    <property type="match status" value="1"/>
</dbReference>
<evidence type="ECO:0008006" key="6">
    <source>
        <dbReference type="Google" id="ProtNLM"/>
    </source>
</evidence>
<feature type="compositionally biased region" description="Basic and acidic residues" evidence="2">
    <location>
        <begin position="594"/>
        <end position="609"/>
    </location>
</feature>
<feature type="compositionally biased region" description="Basic and acidic residues" evidence="2">
    <location>
        <begin position="641"/>
        <end position="670"/>
    </location>
</feature>
<dbReference type="CDD" id="cd18793">
    <property type="entry name" value="SF2_C_SNF"/>
    <property type="match status" value="1"/>
</dbReference>
<feature type="domain" description="Helicase C-terminal" evidence="4">
    <location>
        <begin position="288"/>
        <end position="439"/>
    </location>
</feature>
<dbReference type="InterPro" id="IPR000330">
    <property type="entry name" value="SNF2_N"/>
</dbReference>
<organism evidence="5">
    <name type="scientific">Hemiselmis andersenii</name>
    <name type="common">Cryptophyte alga</name>
    <dbReference type="NCBI Taxonomy" id="464988"/>
    <lineage>
        <taxon>Eukaryota</taxon>
        <taxon>Cryptophyceae</taxon>
        <taxon>Cryptomonadales</taxon>
        <taxon>Hemiselmidaceae</taxon>
        <taxon>Hemiselmis</taxon>
    </lineage>
</organism>
<dbReference type="InterPro" id="IPR038718">
    <property type="entry name" value="SNF2-like_sf"/>
</dbReference>
<feature type="domain" description="Helicase ATP-binding" evidence="3">
    <location>
        <begin position="1"/>
        <end position="81"/>
    </location>
</feature>
<reference evidence="5" key="1">
    <citation type="submission" date="2021-01" db="EMBL/GenBank/DDBJ databases">
        <authorList>
            <person name="Corre E."/>
            <person name="Pelletier E."/>
            <person name="Niang G."/>
            <person name="Scheremetjew M."/>
            <person name="Finn R."/>
            <person name="Kale V."/>
            <person name="Holt S."/>
            <person name="Cochrane G."/>
            <person name="Meng A."/>
            <person name="Brown T."/>
            <person name="Cohen L."/>
        </authorList>
    </citation>
    <scope>NUCLEOTIDE SEQUENCE</scope>
    <source>
        <strain evidence="5">CCMP441</strain>
    </source>
</reference>
<dbReference type="InterPro" id="IPR027417">
    <property type="entry name" value="P-loop_NTPase"/>
</dbReference>
<evidence type="ECO:0000259" key="3">
    <source>
        <dbReference type="PROSITE" id="PS51192"/>
    </source>
</evidence>
<proteinExistence type="predicted"/>
<sequence length="714" mass="80446">MAEVEVLIASYETYRSLAGTLNEIEWEVVVFDEAHRIKNDKSAITQTAMKLKAKRRIGLTGTLLQNNMRELHCTMSWANPDCLGLWKTFKNGYEDPIKQGQKQNATDREIVRAQDLSENLKAKIDEHVLRRGKSMIADQVPGKEDWIVVCPMSAAQEEVYRRVIDHPDYKLMSQSGHECECGSSQKRRECCYRRISPDKDVTMFTCSDTHTDEDKTVKWSHFLLAAIIKLTKICNHLDLIRVDPKEPKHKQVGDRLFARQALGTDDPEKIEVSCSPFQQSSECGKLQMLSKLLARLYTERNAKVLIFSLSVRFLNIVDRFLSCSGHIFRRLDGSTPPSKRLALVNEYNSDSGIFIMLLSTKAGGLGINLTSANTVIIVDPNWNPSHDLQAQDRAFRIGQRRHVKVFRFLAAGTIEETIYQRQIYKQQLQNITRDAGAQGRYFNGVQGDGKNMGELWGVENLLKWRDAKKDDVDTTRVLARENVEAQSRLQDFARQSSSASSSDAQRQRLQLFRDERELHDGAPATNVGGGAAARGSELEGEEVDDDGGWQDAAKMAVEDVDVDELEKMEEEKKKPKAALSALELLDKMAFHTHKHEDVVRESAKESELKKRLRKLVRYPSGGAGPALSRQGAGGSSSGAGRVERDGTSGGPAEKKRRVDEKEEAGGEDVSVKKLEEVCQREFGSSFEEFVEMLSEQDEATQEKYLQTLDQLFRP</sequence>
<dbReference type="SMART" id="SM00490">
    <property type="entry name" value="HELICc"/>
    <property type="match status" value="1"/>
</dbReference>
<dbReference type="GO" id="GO:0005524">
    <property type="term" value="F:ATP binding"/>
    <property type="evidence" value="ECO:0007669"/>
    <property type="project" value="InterPro"/>
</dbReference>
<gene>
    <name evidence="5" type="ORF">HAND1043_LOCUS5976</name>
</gene>
<name>A0A7S0TR01_HEMAN</name>
<dbReference type="PROSITE" id="PS51192">
    <property type="entry name" value="HELICASE_ATP_BIND_1"/>
    <property type="match status" value="1"/>
</dbReference>
<evidence type="ECO:0000256" key="2">
    <source>
        <dbReference type="SAM" id="MobiDB-lite"/>
    </source>
</evidence>
<dbReference type="EMBL" id="HBFK01009970">
    <property type="protein sequence ID" value="CAD8739484.1"/>
    <property type="molecule type" value="Transcribed_RNA"/>
</dbReference>
<dbReference type="AlphaFoldDB" id="A0A7S0TR01"/>
<feature type="region of interest" description="Disordered" evidence="2">
    <location>
        <begin position="516"/>
        <end position="548"/>
    </location>
</feature>
<keyword evidence="1" id="KW-0378">Hydrolase</keyword>
<dbReference type="SUPFAM" id="SSF52540">
    <property type="entry name" value="P-loop containing nucleoside triphosphate hydrolases"/>
    <property type="match status" value="2"/>
</dbReference>
<dbReference type="Pfam" id="PF00176">
    <property type="entry name" value="SNF2-rel_dom"/>
    <property type="match status" value="1"/>
</dbReference>
<dbReference type="Gene3D" id="3.40.50.300">
    <property type="entry name" value="P-loop containing nucleotide triphosphate hydrolases"/>
    <property type="match status" value="1"/>
</dbReference>
<dbReference type="InterPro" id="IPR049730">
    <property type="entry name" value="SNF2/RAD54-like_C"/>
</dbReference>
<dbReference type="InterPro" id="IPR001650">
    <property type="entry name" value="Helicase_C-like"/>
</dbReference>
<dbReference type="InterPro" id="IPR050496">
    <property type="entry name" value="SNF2_RAD54_helicase_repair"/>
</dbReference>
<feature type="region of interest" description="Disordered" evidence="2">
    <location>
        <begin position="594"/>
        <end position="670"/>
    </location>
</feature>
<feature type="compositionally biased region" description="Low complexity" evidence="2">
    <location>
        <begin position="493"/>
        <end position="507"/>
    </location>
</feature>
<evidence type="ECO:0000313" key="5">
    <source>
        <dbReference type="EMBL" id="CAD8739484.1"/>
    </source>
</evidence>
<accession>A0A7S0TR01</accession>
<dbReference type="Pfam" id="PF00271">
    <property type="entry name" value="Helicase_C"/>
    <property type="match status" value="1"/>
</dbReference>
<dbReference type="PROSITE" id="PS51194">
    <property type="entry name" value="HELICASE_CTER"/>
    <property type="match status" value="1"/>
</dbReference>
<feature type="region of interest" description="Disordered" evidence="2">
    <location>
        <begin position="488"/>
        <end position="507"/>
    </location>
</feature>
<dbReference type="InterPro" id="IPR014001">
    <property type="entry name" value="Helicase_ATP-bd"/>
</dbReference>
<evidence type="ECO:0000259" key="4">
    <source>
        <dbReference type="PROSITE" id="PS51194"/>
    </source>
</evidence>
<feature type="compositionally biased region" description="Acidic residues" evidence="2">
    <location>
        <begin position="538"/>
        <end position="548"/>
    </location>
</feature>
<dbReference type="PANTHER" id="PTHR45629">
    <property type="entry name" value="SNF2/RAD54 FAMILY MEMBER"/>
    <property type="match status" value="1"/>
</dbReference>